<gene>
    <name evidence="1" type="ORF">BCV30_22540</name>
</gene>
<accession>A0A2N7C571</accession>
<protein>
    <submittedName>
        <fullName evidence="1">Uncharacterized protein</fullName>
    </submittedName>
</protein>
<organism evidence="1 2">
    <name type="scientific">Vibrio lentus</name>
    <dbReference type="NCBI Taxonomy" id="136468"/>
    <lineage>
        <taxon>Bacteria</taxon>
        <taxon>Pseudomonadati</taxon>
        <taxon>Pseudomonadota</taxon>
        <taxon>Gammaproteobacteria</taxon>
        <taxon>Vibrionales</taxon>
        <taxon>Vibrionaceae</taxon>
        <taxon>Vibrio</taxon>
    </lineage>
</organism>
<reference evidence="2" key="1">
    <citation type="submission" date="2016-07" db="EMBL/GenBank/DDBJ databases">
        <title>Nontailed viruses are major unrecognized killers of bacteria in the ocean.</title>
        <authorList>
            <person name="Kauffman K."/>
            <person name="Hussain F."/>
            <person name="Yang J."/>
            <person name="Arevalo P."/>
            <person name="Brown J."/>
            <person name="Cutler M."/>
            <person name="Kelly L."/>
            <person name="Polz M.F."/>
        </authorList>
    </citation>
    <scope>NUCLEOTIDE SEQUENCE [LARGE SCALE GENOMIC DNA]</scope>
    <source>
        <strain evidence="2">10N.286.55.C1</strain>
    </source>
</reference>
<comment type="caution">
    <text evidence="1">The sequence shown here is derived from an EMBL/GenBank/DDBJ whole genome shotgun (WGS) entry which is preliminary data.</text>
</comment>
<dbReference type="AlphaFoldDB" id="A0A2N7C571"/>
<dbReference type="EMBL" id="MCSI01000062">
    <property type="protein sequence ID" value="PME69970.1"/>
    <property type="molecule type" value="Genomic_DNA"/>
</dbReference>
<evidence type="ECO:0000313" key="2">
    <source>
        <dbReference type="Proteomes" id="UP000235778"/>
    </source>
</evidence>
<dbReference type="Proteomes" id="UP000235778">
    <property type="component" value="Unassembled WGS sequence"/>
</dbReference>
<proteinExistence type="predicted"/>
<sequence length="220" mass="25309">MVWNELEKELRESASQELSCESMLEEQELRDDIADRLNEQELHVARRYNITVDELYGDYIESGNDEVHQIAQDIVPGLQKSYADTRELISQYPESDFAWVEYFMGKWDSSNNNYKDAWYRYQFVQMSNGNFESETHEMSGDLSNKVHLHDKNTMETIVRDGVNIEKTLSMEIAGSAYGCSISEWLETISQDSSGVRNTVYGQAGDWSDCSSLILSNTFTV</sequence>
<evidence type="ECO:0000313" key="1">
    <source>
        <dbReference type="EMBL" id="PME69970.1"/>
    </source>
</evidence>
<name>A0A2N7C571_9VIBR</name>